<protein>
    <submittedName>
        <fullName evidence="3">Uncharacterized protein</fullName>
    </submittedName>
</protein>
<dbReference type="Proteomes" id="UP001314635">
    <property type="component" value="Unassembled WGS sequence"/>
</dbReference>
<dbReference type="EMBL" id="JAFCLK010000060">
    <property type="protein sequence ID" value="MBR1141295.1"/>
    <property type="molecule type" value="Genomic_DNA"/>
</dbReference>
<feature type="compositionally biased region" description="Polar residues" evidence="1">
    <location>
        <begin position="95"/>
        <end position="111"/>
    </location>
</feature>
<keyword evidence="4" id="KW-1185">Reference proteome</keyword>
<feature type="chain" id="PRO_5046660369" evidence="2">
    <location>
        <begin position="23"/>
        <end position="145"/>
    </location>
</feature>
<reference evidence="4" key="1">
    <citation type="journal article" date="2021" name="ISME J.">
        <title>Evolutionary origin and ecological implication of a unique nif island in free-living Bradyrhizobium lineages.</title>
        <authorList>
            <person name="Tao J."/>
        </authorList>
    </citation>
    <scope>NUCLEOTIDE SEQUENCE [LARGE SCALE GENOMIC DNA]</scope>
    <source>
        <strain evidence="4">SZCCT0094</strain>
    </source>
</reference>
<evidence type="ECO:0000313" key="3">
    <source>
        <dbReference type="EMBL" id="MBR1141295.1"/>
    </source>
</evidence>
<dbReference type="RefSeq" id="WP_012046816.1">
    <property type="nucleotide sequence ID" value="NZ_JABFDP010000052.1"/>
</dbReference>
<comment type="caution">
    <text evidence="3">The sequence shown here is derived from an EMBL/GenBank/DDBJ whole genome shotgun (WGS) entry which is preliminary data.</text>
</comment>
<sequence>MSQTGKLVIWGAVTASAMLAGAMQLASGHDLASELSARAPEQALASVATNVNRASKTDRAASIAEATPTQTVSIKLAAFADTSFLLRLPLATTSVRDGQGASPQGSQLITTETERREAKRPVACEPSVSVLTEIAKRLQPGRCVT</sequence>
<organism evidence="3 4">
    <name type="scientific">Bradyrhizobium denitrificans</name>
    <dbReference type="NCBI Taxonomy" id="2734912"/>
    <lineage>
        <taxon>Bacteria</taxon>
        <taxon>Pseudomonadati</taxon>
        <taxon>Pseudomonadota</taxon>
        <taxon>Alphaproteobacteria</taxon>
        <taxon>Hyphomicrobiales</taxon>
        <taxon>Nitrobacteraceae</taxon>
        <taxon>Bradyrhizobium</taxon>
    </lineage>
</organism>
<proteinExistence type="predicted"/>
<gene>
    <name evidence="3" type="ORF">JQ619_36665</name>
</gene>
<evidence type="ECO:0000313" key="4">
    <source>
        <dbReference type="Proteomes" id="UP001314635"/>
    </source>
</evidence>
<keyword evidence="2" id="KW-0732">Signal</keyword>
<evidence type="ECO:0000256" key="1">
    <source>
        <dbReference type="SAM" id="MobiDB-lite"/>
    </source>
</evidence>
<accession>A0ABS5GJH8</accession>
<feature type="region of interest" description="Disordered" evidence="1">
    <location>
        <begin position="95"/>
        <end position="120"/>
    </location>
</feature>
<feature type="signal peptide" evidence="2">
    <location>
        <begin position="1"/>
        <end position="22"/>
    </location>
</feature>
<name>A0ABS5GJH8_9BRAD</name>
<evidence type="ECO:0000256" key="2">
    <source>
        <dbReference type="SAM" id="SignalP"/>
    </source>
</evidence>